<protein>
    <submittedName>
        <fullName evidence="10">Prolactin-releasing peptide receptor</fullName>
    </submittedName>
</protein>
<dbReference type="AlphaFoldDB" id="A0A3M7RKY5"/>
<feature type="transmembrane region" description="Helical" evidence="8">
    <location>
        <begin position="149"/>
        <end position="165"/>
    </location>
</feature>
<evidence type="ECO:0000256" key="2">
    <source>
        <dbReference type="ARBA" id="ARBA00022692"/>
    </source>
</evidence>
<name>A0A3M7RKY5_BRAPC</name>
<keyword evidence="5 8" id="KW-0472">Membrane</keyword>
<keyword evidence="7" id="KW-0807">Transducer</keyword>
<evidence type="ECO:0000256" key="3">
    <source>
        <dbReference type="ARBA" id="ARBA00022989"/>
    </source>
</evidence>
<keyword evidence="4" id="KW-0297">G-protein coupled receptor</keyword>
<dbReference type="PANTHER" id="PTHR24235">
    <property type="entry name" value="NEUROPEPTIDE Y RECEPTOR"/>
    <property type="match status" value="1"/>
</dbReference>
<reference evidence="10 11" key="1">
    <citation type="journal article" date="2018" name="Sci. Rep.">
        <title>Genomic signatures of local adaptation to the degree of environmental predictability in rotifers.</title>
        <authorList>
            <person name="Franch-Gras L."/>
            <person name="Hahn C."/>
            <person name="Garcia-Roger E.M."/>
            <person name="Carmona M.J."/>
            <person name="Serra M."/>
            <person name="Gomez A."/>
        </authorList>
    </citation>
    <scope>NUCLEOTIDE SEQUENCE [LARGE SCALE GENOMIC DNA]</scope>
    <source>
        <strain evidence="10">HYR1</strain>
    </source>
</reference>
<gene>
    <name evidence="10" type="ORF">BpHYR1_041831</name>
</gene>
<comment type="subcellular location">
    <subcellularLocation>
        <location evidence="1">Membrane</location>
        <topology evidence="1">Multi-pass membrane protein</topology>
    </subcellularLocation>
</comment>
<feature type="domain" description="G-protein coupled receptors family 1 profile" evidence="9">
    <location>
        <begin position="1"/>
        <end position="57"/>
    </location>
</feature>
<evidence type="ECO:0000259" key="9">
    <source>
        <dbReference type="PROSITE" id="PS50262"/>
    </source>
</evidence>
<dbReference type="InterPro" id="IPR000276">
    <property type="entry name" value="GPCR_Rhodpsn"/>
</dbReference>
<dbReference type="GO" id="GO:0004930">
    <property type="term" value="F:G protein-coupled receptor activity"/>
    <property type="evidence" value="ECO:0007669"/>
    <property type="project" value="UniProtKB-KW"/>
</dbReference>
<dbReference type="GO" id="GO:0016020">
    <property type="term" value="C:membrane"/>
    <property type="evidence" value="ECO:0007669"/>
    <property type="project" value="UniProtKB-SubCell"/>
</dbReference>
<feature type="transmembrane region" description="Helical" evidence="8">
    <location>
        <begin position="6"/>
        <end position="25"/>
    </location>
</feature>
<evidence type="ECO:0000256" key="8">
    <source>
        <dbReference type="SAM" id="Phobius"/>
    </source>
</evidence>
<keyword evidence="3 8" id="KW-1133">Transmembrane helix</keyword>
<dbReference type="Proteomes" id="UP000276133">
    <property type="component" value="Unassembled WGS sequence"/>
</dbReference>
<keyword evidence="6 10" id="KW-0675">Receptor</keyword>
<dbReference type="EMBL" id="REGN01003172">
    <property type="protein sequence ID" value="RNA24070.1"/>
    <property type="molecule type" value="Genomic_DNA"/>
</dbReference>
<evidence type="ECO:0000256" key="6">
    <source>
        <dbReference type="ARBA" id="ARBA00023170"/>
    </source>
</evidence>
<comment type="caution">
    <text evidence="10">The sequence shown here is derived from an EMBL/GenBank/DDBJ whole genome shotgun (WGS) entry which is preliminary data.</text>
</comment>
<feature type="transmembrane region" description="Helical" evidence="8">
    <location>
        <begin position="37"/>
        <end position="60"/>
    </location>
</feature>
<keyword evidence="11" id="KW-1185">Reference proteome</keyword>
<proteinExistence type="predicted"/>
<evidence type="ECO:0000313" key="10">
    <source>
        <dbReference type="EMBL" id="RNA24070.1"/>
    </source>
</evidence>
<dbReference type="InterPro" id="IPR017452">
    <property type="entry name" value="GPCR_Rhodpsn_7TM"/>
</dbReference>
<evidence type="ECO:0000256" key="7">
    <source>
        <dbReference type="ARBA" id="ARBA00023224"/>
    </source>
</evidence>
<evidence type="ECO:0000256" key="4">
    <source>
        <dbReference type="ARBA" id="ARBA00023040"/>
    </source>
</evidence>
<dbReference type="PANTHER" id="PTHR24235:SF29">
    <property type="entry name" value="GH23382P"/>
    <property type="match status" value="1"/>
</dbReference>
<dbReference type="Gene3D" id="1.20.1070.10">
    <property type="entry name" value="Rhodopsin 7-helix transmembrane proteins"/>
    <property type="match status" value="1"/>
</dbReference>
<sequence length="167" mass="19835">MCFMMVLTFMIFWAPLHFLNLYRFLDDSINYAEHISDIFFVCHLIAVSRSFVNPFIYAWINPKFRHGLKYFMLCYCFSETEKKKLKYSNRKYVMTNLHYCADSFHYNKRQSIASSATRSNQNSCHRKGGSQKRQIDLNSKNSIFESNQALGNQILILFFISLFILKI</sequence>
<evidence type="ECO:0000313" key="11">
    <source>
        <dbReference type="Proteomes" id="UP000276133"/>
    </source>
</evidence>
<keyword evidence="2 8" id="KW-0812">Transmembrane</keyword>
<dbReference type="OrthoDB" id="5981855at2759"/>
<accession>A0A3M7RKY5</accession>
<dbReference type="STRING" id="10195.A0A3M7RKY5"/>
<dbReference type="SUPFAM" id="SSF81321">
    <property type="entry name" value="Family A G protein-coupled receptor-like"/>
    <property type="match status" value="1"/>
</dbReference>
<evidence type="ECO:0000256" key="5">
    <source>
        <dbReference type="ARBA" id="ARBA00023136"/>
    </source>
</evidence>
<evidence type="ECO:0000256" key="1">
    <source>
        <dbReference type="ARBA" id="ARBA00004141"/>
    </source>
</evidence>
<dbReference type="PROSITE" id="PS50262">
    <property type="entry name" value="G_PROTEIN_RECEP_F1_2"/>
    <property type="match status" value="1"/>
</dbReference>
<organism evidence="10 11">
    <name type="scientific">Brachionus plicatilis</name>
    <name type="common">Marine rotifer</name>
    <name type="synonym">Brachionus muelleri</name>
    <dbReference type="NCBI Taxonomy" id="10195"/>
    <lineage>
        <taxon>Eukaryota</taxon>
        <taxon>Metazoa</taxon>
        <taxon>Spiralia</taxon>
        <taxon>Gnathifera</taxon>
        <taxon>Rotifera</taxon>
        <taxon>Eurotatoria</taxon>
        <taxon>Monogononta</taxon>
        <taxon>Pseudotrocha</taxon>
        <taxon>Ploima</taxon>
        <taxon>Brachionidae</taxon>
        <taxon>Brachionus</taxon>
    </lineage>
</organism>
<dbReference type="Pfam" id="PF00001">
    <property type="entry name" value="7tm_1"/>
    <property type="match status" value="1"/>
</dbReference>